<sequence>DDVLLQSVQPVQDVSTGELPEEVHPPGHLQDSLLAAEAVWEAAARDLHQPLGGERGLGVYVDHAAAQAALALRQRGQDAQHQAHLRLPAAGGARHLREAPPGQAAPQQSVQGGQRRGEAGVPPPQLQSRGDGRCDGSAHRPQQLRRPAEAQAGGGHHLDGGQRQQSSHADDVAGTFPSQQHTREDINTSDQLLKHGNMGKNKQKGKKQKNVFHVANKHLKNKNKAKPVTTTLKHINAVKNDKVENLNQVFTEVQMDVRSISKSVAPETKKQAKVREPPKESVNVDGAAQLFSQL</sequence>
<feature type="compositionally biased region" description="Polar residues" evidence="1">
    <location>
        <begin position="1"/>
        <end position="15"/>
    </location>
</feature>
<dbReference type="OMA" id="FQVANRH"/>
<dbReference type="eggNOG" id="ENOG502S982">
    <property type="taxonomic scope" value="Eukaryota"/>
</dbReference>
<feature type="region of interest" description="Disordered" evidence="1">
    <location>
        <begin position="88"/>
        <end position="185"/>
    </location>
</feature>
<dbReference type="GeneTree" id="ENSGT00390000015564"/>
<accession>G3NMN2</accession>
<evidence type="ECO:0000313" key="3">
    <source>
        <dbReference type="Proteomes" id="UP000007635"/>
    </source>
</evidence>
<dbReference type="Ensembl" id="ENSGACT00000006612.2">
    <property type="protein sequence ID" value="ENSGACP00000006595.2"/>
    <property type="gene ID" value="ENSGACG00000004993.2"/>
</dbReference>
<dbReference type="FunCoup" id="G3NMN2">
    <property type="interactions" value="419"/>
</dbReference>
<feature type="region of interest" description="Disordered" evidence="1">
    <location>
        <begin position="263"/>
        <end position="294"/>
    </location>
</feature>
<evidence type="ECO:0000256" key="1">
    <source>
        <dbReference type="SAM" id="MobiDB-lite"/>
    </source>
</evidence>
<feature type="region of interest" description="Disordered" evidence="1">
    <location>
        <begin position="1"/>
        <end position="27"/>
    </location>
</feature>
<dbReference type="GO" id="GO:0042254">
    <property type="term" value="P:ribosome biogenesis"/>
    <property type="evidence" value="ECO:0007669"/>
    <property type="project" value="InterPro"/>
</dbReference>
<reference evidence="2" key="3">
    <citation type="submission" date="2025-09" db="UniProtKB">
        <authorList>
            <consortium name="Ensembl"/>
        </authorList>
    </citation>
    <scope>IDENTIFICATION</scope>
</reference>
<evidence type="ECO:0000313" key="2">
    <source>
        <dbReference type="Ensembl" id="ENSGACP00000006595.2"/>
    </source>
</evidence>
<dbReference type="Proteomes" id="UP000007635">
    <property type="component" value="Chromosome XXI"/>
</dbReference>
<dbReference type="Pfam" id="PF15679">
    <property type="entry name" value="DUF4665"/>
    <property type="match status" value="1"/>
</dbReference>
<feature type="compositionally biased region" description="Basic and acidic residues" evidence="1">
    <location>
        <begin position="267"/>
        <end position="279"/>
    </location>
</feature>
<reference evidence="2" key="2">
    <citation type="submission" date="2025-08" db="UniProtKB">
        <authorList>
            <consortium name="Ensembl"/>
        </authorList>
    </citation>
    <scope>IDENTIFICATION</scope>
</reference>
<dbReference type="InParanoid" id="G3NMN2"/>
<dbReference type="PANTHER" id="PTHR35544:SF4">
    <property type="entry name" value="RIBOSOMAL BIOGENESIS FACTOR"/>
    <property type="match status" value="1"/>
</dbReference>
<dbReference type="PANTHER" id="PTHR35544">
    <property type="entry name" value="RIBOSOMAL BIOGENESIS FACTOR"/>
    <property type="match status" value="1"/>
</dbReference>
<dbReference type="Bgee" id="ENSGACG00000004993">
    <property type="expression patterns" value="Expressed in heart and 13 other cell types or tissues"/>
</dbReference>
<organism evidence="2 3">
    <name type="scientific">Gasterosteus aculeatus aculeatus</name>
    <name type="common">three-spined stickleback</name>
    <dbReference type="NCBI Taxonomy" id="481459"/>
    <lineage>
        <taxon>Eukaryota</taxon>
        <taxon>Metazoa</taxon>
        <taxon>Chordata</taxon>
        <taxon>Craniata</taxon>
        <taxon>Vertebrata</taxon>
        <taxon>Euteleostomi</taxon>
        <taxon>Actinopterygii</taxon>
        <taxon>Neopterygii</taxon>
        <taxon>Teleostei</taxon>
        <taxon>Neoteleostei</taxon>
        <taxon>Acanthomorphata</taxon>
        <taxon>Eupercaria</taxon>
        <taxon>Perciformes</taxon>
        <taxon>Cottioidei</taxon>
        <taxon>Gasterosteales</taxon>
        <taxon>Gasterosteidae</taxon>
        <taxon>Gasterosteus</taxon>
    </lineage>
</organism>
<dbReference type="GO" id="GO:0005730">
    <property type="term" value="C:nucleolus"/>
    <property type="evidence" value="ECO:0007669"/>
    <property type="project" value="TreeGrafter"/>
</dbReference>
<dbReference type="AlphaFoldDB" id="G3NMN2"/>
<protein>
    <submittedName>
        <fullName evidence="2">Uncharacterized protein</fullName>
    </submittedName>
</protein>
<name>G3NMN2_GASAC</name>
<proteinExistence type="predicted"/>
<dbReference type="InterPro" id="IPR031389">
    <property type="entry name" value="RBIS"/>
</dbReference>
<reference evidence="2 3" key="1">
    <citation type="journal article" date="2021" name="G3 (Bethesda)">
        <title>Improved contiguity of the threespine stickleback genome using long-read sequencing.</title>
        <authorList>
            <person name="Nath S."/>
            <person name="Shaw D.E."/>
            <person name="White M.A."/>
        </authorList>
    </citation>
    <scope>NUCLEOTIDE SEQUENCE [LARGE SCALE GENOMIC DNA]</scope>
    <source>
        <strain evidence="2 3">Lake Benthic</strain>
    </source>
</reference>
<keyword evidence="3" id="KW-1185">Reference proteome</keyword>